<feature type="compositionally biased region" description="Basic and acidic residues" evidence="2">
    <location>
        <begin position="234"/>
        <end position="250"/>
    </location>
</feature>
<evidence type="ECO:0000313" key="4">
    <source>
        <dbReference type="Proteomes" id="UP000041254"/>
    </source>
</evidence>
<proteinExistence type="predicted"/>
<evidence type="ECO:0000313" key="3">
    <source>
        <dbReference type="EMBL" id="CEL92906.1"/>
    </source>
</evidence>
<dbReference type="InParanoid" id="A0A0G4EC49"/>
<dbReference type="Proteomes" id="UP000041254">
    <property type="component" value="Unassembled WGS sequence"/>
</dbReference>
<keyword evidence="1" id="KW-0677">Repeat</keyword>
<dbReference type="PANTHER" id="PTHR24111">
    <property type="entry name" value="LEUCINE-RICH REPEAT-CONTAINING PROTEIN 34"/>
    <property type="match status" value="1"/>
</dbReference>
<protein>
    <submittedName>
        <fullName evidence="3">Uncharacterized protein</fullName>
    </submittedName>
</protein>
<dbReference type="Gene3D" id="3.80.10.10">
    <property type="entry name" value="Ribonuclease Inhibitor"/>
    <property type="match status" value="1"/>
</dbReference>
<dbReference type="OrthoDB" id="442054at2759"/>
<dbReference type="OMA" id="DESASNC"/>
<dbReference type="AlphaFoldDB" id="A0A0G4EC49"/>
<evidence type="ECO:0000256" key="2">
    <source>
        <dbReference type="SAM" id="MobiDB-lite"/>
    </source>
</evidence>
<dbReference type="SUPFAM" id="SSF52047">
    <property type="entry name" value="RNI-like"/>
    <property type="match status" value="1"/>
</dbReference>
<sequence length="460" mass="49684">MPGATLPSAVDRLHQCLNTLQKNVHPCPLDALPLDGIAKREGKLTDAHLQRLADALARSTTFHGFVDLSNNLVTDQGLVTFAASLLASPSSPLTGLSLCGNPVGDRGAQAVAQLLARHPSFTSIDFSRTCVGDDGTAALANAARLNGHVREFRAARVGHHGLQYILQMAQKLRSLTSLEFTPIDQVTTLRFRTSLEDGDFDVSDYVAPREAGEEEEPAAAAPQGGGDEEDEEGAAERRPKWPPEGIHADDDSVGEETAGGTVANGVDLTLTVQSLRLLDIRGDGHTLKLPIGPDSRKTAFTPAYEALLKQLVKSLEGHRKLTDVRCGVGEGEGEEGEGEGGVPDWLRNDLANVCHEHEAALRSDAAEHAKRHHRSPLKYAERVATELDKGKAPESKSVLPMRSYVDRSLNALLSDALFELQRHKSKGNEAVSDAKGELAFISLFMQRKINNTKRLFDTTQ</sequence>
<feature type="region of interest" description="Disordered" evidence="2">
    <location>
        <begin position="207"/>
        <end position="260"/>
    </location>
</feature>
<dbReference type="PANTHER" id="PTHR24111:SF0">
    <property type="entry name" value="LEUCINE-RICH REPEAT-CONTAINING PROTEIN"/>
    <property type="match status" value="1"/>
</dbReference>
<reference evidence="3 4" key="1">
    <citation type="submission" date="2014-11" db="EMBL/GenBank/DDBJ databases">
        <authorList>
            <person name="Zhu J."/>
            <person name="Qi W."/>
            <person name="Song R."/>
        </authorList>
    </citation>
    <scope>NUCLEOTIDE SEQUENCE [LARGE SCALE GENOMIC DNA]</scope>
</reference>
<dbReference type="STRING" id="1169540.A0A0G4EC49"/>
<name>A0A0G4EC49_VITBC</name>
<gene>
    <name evidence="3" type="ORF">Vbra_11143</name>
</gene>
<dbReference type="VEuPathDB" id="CryptoDB:Vbra_11143"/>
<dbReference type="InterPro" id="IPR052201">
    <property type="entry name" value="LRR-containing_regulator"/>
</dbReference>
<accession>A0A0G4EC49</accession>
<organism evidence="3 4">
    <name type="scientific">Vitrella brassicaformis (strain CCMP3155)</name>
    <dbReference type="NCBI Taxonomy" id="1169540"/>
    <lineage>
        <taxon>Eukaryota</taxon>
        <taxon>Sar</taxon>
        <taxon>Alveolata</taxon>
        <taxon>Colpodellida</taxon>
        <taxon>Vitrellaceae</taxon>
        <taxon>Vitrella</taxon>
    </lineage>
</organism>
<evidence type="ECO:0000256" key="1">
    <source>
        <dbReference type="ARBA" id="ARBA00022737"/>
    </source>
</evidence>
<keyword evidence="4" id="KW-1185">Reference proteome</keyword>
<dbReference type="EMBL" id="CDMY01000117">
    <property type="protein sequence ID" value="CEL92906.1"/>
    <property type="molecule type" value="Genomic_DNA"/>
</dbReference>
<dbReference type="InterPro" id="IPR032675">
    <property type="entry name" value="LRR_dom_sf"/>
</dbReference>